<dbReference type="InterPro" id="IPR014001">
    <property type="entry name" value="Helicase_ATP-bd"/>
</dbReference>
<keyword evidence="10" id="KW-0255">Endonuclease</keyword>
<dbReference type="InterPro" id="IPR006483">
    <property type="entry name" value="CRISPR-assoc_Cas3_HD"/>
</dbReference>
<dbReference type="InterPro" id="IPR027417">
    <property type="entry name" value="P-loop_NTPase"/>
</dbReference>
<dbReference type="PROSITE" id="PS51643">
    <property type="entry name" value="HD_CAS3"/>
    <property type="match status" value="1"/>
</dbReference>
<evidence type="ECO:0000256" key="7">
    <source>
        <dbReference type="ARBA" id="ARBA00022840"/>
    </source>
</evidence>
<dbReference type="CDD" id="cd09641">
    <property type="entry name" value="Cas3''_I"/>
    <property type="match status" value="1"/>
</dbReference>
<proteinExistence type="inferred from homology"/>
<dbReference type="InterPro" id="IPR006674">
    <property type="entry name" value="HD_domain"/>
</dbReference>
<evidence type="ECO:0000256" key="4">
    <source>
        <dbReference type="ARBA" id="ARBA00022741"/>
    </source>
</evidence>
<dbReference type="Proteomes" id="UP000282656">
    <property type="component" value="Unassembled WGS sequence"/>
</dbReference>
<evidence type="ECO:0000256" key="6">
    <source>
        <dbReference type="ARBA" id="ARBA00022806"/>
    </source>
</evidence>
<dbReference type="EMBL" id="RAWM01000034">
    <property type="protein sequence ID" value="RKH69385.1"/>
    <property type="molecule type" value="Genomic_DNA"/>
</dbReference>
<name>A0A3A8QSR1_9BACT</name>
<keyword evidence="6" id="KW-0347">Helicase</keyword>
<protein>
    <submittedName>
        <fullName evidence="10">CRISPR-associated endonuclease Cas3</fullName>
    </submittedName>
</protein>
<dbReference type="Pfam" id="PF22590">
    <property type="entry name" value="Cas3-like_C_2"/>
    <property type="match status" value="1"/>
</dbReference>
<keyword evidence="4" id="KW-0547">Nucleotide-binding</keyword>
<sequence length="748" mass="82156">MSNAHAAWAHVDEQGRPHLLEEHLESVGELAARFARRFGSEEWARLAGRWHDLGKYTVAFQNLIRREHGIEAHLEQEGPVGPRDHSTAGALHAQAVLGGQGLFLAFIIAGHHGGLSDKEPLVSERLKALDRQALYAQALKWPIPEGLLRPGARPVTPAFLAPKPGGREPERERVRRLEMWIRMSFSALCDADFLDTEAFFDAGKAALRGGGPSIESLRDRLRAHLERLEARVRSRGPLSEVNRVRSEVLASCRARAAERPGIFSLTVPTGGGKTLASMAFALEHAARHGLERVVVAIPFTSIIEQNAVVYAEALGEDAVLEHHSGGDPLRETHRNRVAAENWDRSVIVTTTVQLFESLFANRPGPCRKLHRLAGSVIVLDEAQTLPPGLLAPILDVLRTLVTDYGASVVICTATQPALGWRPGLPEGFEQVRELAPEPREAFGRLRRVRVRWPEPDAPLSHEDLAEALARERSVLAIVHKRGDAREVCEAVDRRLGDASTFHLSALMCAAHRGEVLGRIREAVARSGSVRVVSTQLVEAGVDLDFPVVYRALGGLDALAQAAGRCNREGKLAAGGELRVFLSPTKPPKGVARTAMAVTQGLLAQAPDLDLFDPAIFERYFQRLYGAKSLDEKGLLPLREALCFRTTAELFRFIEDDWSAPVVVPYGDARDAIAELERLGPSRERLRRLQRFTVNVEKGKQEAWLKSRCARWVAETVVVLEAAQGAYDPRLGLVPERVGTWAPTALVIG</sequence>
<evidence type="ECO:0000259" key="9">
    <source>
        <dbReference type="PROSITE" id="PS51643"/>
    </source>
</evidence>
<dbReference type="NCBIfam" id="TIGR01596">
    <property type="entry name" value="cas3_HD"/>
    <property type="match status" value="1"/>
</dbReference>
<evidence type="ECO:0000256" key="1">
    <source>
        <dbReference type="ARBA" id="ARBA00006847"/>
    </source>
</evidence>
<evidence type="ECO:0000313" key="11">
    <source>
        <dbReference type="Proteomes" id="UP000282656"/>
    </source>
</evidence>
<dbReference type="CDD" id="cd17930">
    <property type="entry name" value="DEXHc_cas3"/>
    <property type="match status" value="1"/>
</dbReference>
<dbReference type="Pfam" id="PF00270">
    <property type="entry name" value="DEAD"/>
    <property type="match status" value="1"/>
</dbReference>
<organism evidence="10 11">
    <name type="scientific">Corallococcus interemptor</name>
    <dbReference type="NCBI Taxonomy" id="2316720"/>
    <lineage>
        <taxon>Bacteria</taxon>
        <taxon>Pseudomonadati</taxon>
        <taxon>Myxococcota</taxon>
        <taxon>Myxococcia</taxon>
        <taxon>Myxococcales</taxon>
        <taxon>Cystobacterineae</taxon>
        <taxon>Myxococcaceae</taxon>
        <taxon>Corallococcus</taxon>
    </lineage>
</organism>
<dbReference type="GO" id="GO:0005524">
    <property type="term" value="F:ATP binding"/>
    <property type="evidence" value="ECO:0007669"/>
    <property type="project" value="UniProtKB-KW"/>
</dbReference>
<dbReference type="Gene3D" id="3.40.50.300">
    <property type="entry name" value="P-loop containing nucleotide triphosphate hydrolases"/>
    <property type="match status" value="2"/>
</dbReference>
<dbReference type="GO" id="GO:0046872">
    <property type="term" value="F:metal ion binding"/>
    <property type="evidence" value="ECO:0007669"/>
    <property type="project" value="UniProtKB-KW"/>
</dbReference>
<dbReference type="GO" id="GO:0004519">
    <property type="term" value="F:endonuclease activity"/>
    <property type="evidence" value="ECO:0007669"/>
    <property type="project" value="UniProtKB-KW"/>
</dbReference>
<comment type="similarity">
    <text evidence="1">In the N-terminal section; belongs to the CRISPR-associated nuclease Cas3-HD family.</text>
</comment>
<keyword evidence="3" id="KW-0479">Metal-binding</keyword>
<keyword evidence="8" id="KW-0051">Antiviral defense</keyword>
<accession>A0A3A8QSR1</accession>
<evidence type="ECO:0000256" key="8">
    <source>
        <dbReference type="ARBA" id="ARBA00023118"/>
    </source>
</evidence>
<evidence type="ECO:0000256" key="5">
    <source>
        <dbReference type="ARBA" id="ARBA00022801"/>
    </source>
</evidence>
<dbReference type="OrthoDB" id="9810236at2"/>
<dbReference type="InterPro" id="IPR038257">
    <property type="entry name" value="CRISPR-assoc_Cas3_HD_sf"/>
</dbReference>
<dbReference type="SMART" id="SM00487">
    <property type="entry name" value="DEXDc"/>
    <property type="match status" value="1"/>
</dbReference>
<dbReference type="GO" id="GO:0051607">
    <property type="term" value="P:defense response to virus"/>
    <property type="evidence" value="ECO:0007669"/>
    <property type="project" value="UniProtKB-KW"/>
</dbReference>
<evidence type="ECO:0000313" key="10">
    <source>
        <dbReference type="EMBL" id="RKH69385.1"/>
    </source>
</evidence>
<evidence type="ECO:0000256" key="3">
    <source>
        <dbReference type="ARBA" id="ARBA00022723"/>
    </source>
</evidence>
<gene>
    <name evidence="10" type="ORF">D7X96_15355</name>
</gene>
<dbReference type="GO" id="GO:0016787">
    <property type="term" value="F:hydrolase activity"/>
    <property type="evidence" value="ECO:0007669"/>
    <property type="project" value="UniProtKB-KW"/>
</dbReference>
<dbReference type="InterPro" id="IPR011545">
    <property type="entry name" value="DEAD/DEAH_box_helicase_dom"/>
</dbReference>
<dbReference type="InterPro" id="IPR054712">
    <property type="entry name" value="Cas3-like_dom"/>
</dbReference>
<comment type="caution">
    <text evidence="10">The sequence shown here is derived from an EMBL/GenBank/DDBJ whole genome shotgun (WGS) entry which is preliminary data.</text>
</comment>
<dbReference type="SUPFAM" id="SSF109604">
    <property type="entry name" value="HD-domain/PDEase-like"/>
    <property type="match status" value="1"/>
</dbReference>
<reference evidence="11" key="1">
    <citation type="submission" date="2018-09" db="EMBL/GenBank/DDBJ databases">
        <authorList>
            <person name="Livingstone P.G."/>
            <person name="Whitworth D.E."/>
        </authorList>
    </citation>
    <scope>NUCLEOTIDE SEQUENCE [LARGE SCALE GENOMIC DNA]</scope>
    <source>
        <strain evidence="11">AB047A</strain>
    </source>
</reference>
<dbReference type="GO" id="GO:0003676">
    <property type="term" value="F:nucleic acid binding"/>
    <property type="evidence" value="ECO:0007669"/>
    <property type="project" value="InterPro"/>
</dbReference>
<dbReference type="GO" id="GO:0004386">
    <property type="term" value="F:helicase activity"/>
    <property type="evidence" value="ECO:0007669"/>
    <property type="project" value="UniProtKB-KW"/>
</dbReference>
<feature type="domain" description="HD Cas3-type" evidence="9">
    <location>
        <begin position="13"/>
        <end position="194"/>
    </location>
</feature>
<dbReference type="Pfam" id="PF01966">
    <property type="entry name" value="HD"/>
    <property type="match status" value="1"/>
</dbReference>
<keyword evidence="11" id="KW-1185">Reference proteome</keyword>
<dbReference type="Gene3D" id="1.10.3210.30">
    <property type="match status" value="1"/>
</dbReference>
<keyword evidence="10" id="KW-0540">Nuclease</keyword>
<keyword evidence="5" id="KW-0378">Hydrolase</keyword>
<comment type="similarity">
    <text evidence="2">In the central section; belongs to the CRISPR-associated helicase Cas3 family.</text>
</comment>
<dbReference type="AlphaFoldDB" id="A0A3A8QSR1"/>
<dbReference type="SUPFAM" id="SSF52540">
    <property type="entry name" value="P-loop containing nucleoside triphosphate hydrolases"/>
    <property type="match status" value="1"/>
</dbReference>
<evidence type="ECO:0000256" key="2">
    <source>
        <dbReference type="ARBA" id="ARBA00009046"/>
    </source>
</evidence>
<keyword evidence="7" id="KW-0067">ATP-binding</keyword>